<dbReference type="Proteomes" id="UP000031599">
    <property type="component" value="Unassembled WGS sequence"/>
</dbReference>
<evidence type="ECO:0000313" key="3">
    <source>
        <dbReference type="Proteomes" id="UP000031599"/>
    </source>
</evidence>
<keyword evidence="1" id="KW-0472">Membrane</keyword>
<evidence type="ECO:0000313" key="2">
    <source>
        <dbReference type="EMBL" id="KIG18549.1"/>
    </source>
</evidence>
<keyword evidence="1" id="KW-1133">Transmembrane helix</keyword>
<dbReference type="EMBL" id="JMCC02000010">
    <property type="protein sequence ID" value="KIG18549.1"/>
    <property type="molecule type" value="Genomic_DNA"/>
</dbReference>
<dbReference type="AlphaFoldDB" id="A0A0C1ZM28"/>
<accession>A0A0C1ZM28</accession>
<reference evidence="2 3" key="1">
    <citation type="submission" date="2014-12" db="EMBL/GenBank/DDBJ databases">
        <title>Genome assembly of Enhygromyxa salina DSM 15201.</title>
        <authorList>
            <person name="Sharma G."/>
            <person name="Subramanian S."/>
        </authorList>
    </citation>
    <scope>NUCLEOTIDE SEQUENCE [LARGE SCALE GENOMIC DNA]</scope>
    <source>
        <strain evidence="2 3">DSM 15201</strain>
    </source>
</reference>
<comment type="caution">
    <text evidence="2">The sequence shown here is derived from an EMBL/GenBank/DDBJ whole genome shotgun (WGS) entry which is preliminary data.</text>
</comment>
<sequence>MSPPEPSTGRVPRRLFVVIALAGLATIFAVAFTLYTTLGAEKQRTFPIIDDYLREPQTVPERVEMIGAELRRIQITHAGIEVYDVEGQRYTIDPDGTHLRRGGEAPVPGSSFAVNSIDFTALPQILAAAAERTGGTPNSATVELGKDGSPIWRVVIWAEGGSNELVYTANGELRLGANAR</sequence>
<dbReference type="RefSeq" id="WP_052546887.1">
    <property type="nucleotide sequence ID" value="NZ_JMCC02000010.1"/>
</dbReference>
<organism evidence="2 3">
    <name type="scientific">Enhygromyxa salina</name>
    <dbReference type="NCBI Taxonomy" id="215803"/>
    <lineage>
        <taxon>Bacteria</taxon>
        <taxon>Pseudomonadati</taxon>
        <taxon>Myxococcota</taxon>
        <taxon>Polyangia</taxon>
        <taxon>Nannocystales</taxon>
        <taxon>Nannocystaceae</taxon>
        <taxon>Enhygromyxa</taxon>
    </lineage>
</organism>
<proteinExistence type="predicted"/>
<keyword evidence="1" id="KW-0812">Transmembrane</keyword>
<gene>
    <name evidence="2" type="ORF">DB30_00234</name>
</gene>
<protein>
    <submittedName>
        <fullName evidence="2">Uncharacterized protein</fullName>
    </submittedName>
</protein>
<name>A0A0C1ZM28_9BACT</name>
<evidence type="ECO:0000256" key="1">
    <source>
        <dbReference type="SAM" id="Phobius"/>
    </source>
</evidence>
<feature type="transmembrane region" description="Helical" evidence="1">
    <location>
        <begin position="15"/>
        <end position="35"/>
    </location>
</feature>